<evidence type="ECO:0000259" key="2">
    <source>
        <dbReference type="PROSITE" id="PS51212"/>
    </source>
</evidence>
<name>A0A1E3NXL4_WICAA</name>
<dbReference type="STRING" id="683960.A0A1E3NXL4"/>
<feature type="chain" id="PRO_5009133551" description="WSC domain-containing protein" evidence="1">
    <location>
        <begin position="20"/>
        <end position="101"/>
    </location>
</feature>
<dbReference type="Pfam" id="PF01822">
    <property type="entry name" value="WSC"/>
    <property type="match status" value="1"/>
</dbReference>
<accession>A0A1E3NXL4</accession>
<dbReference type="Proteomes" id="UP000094112">
    <property type="component" value="Unassembled WGS sequence"/>
</dbReference>
<gene>
    <name evidence="3" type="ORF">WICANDRAFT_35918</name>
</gene>
<sequence>MILIQNFITFILIIRLTSATLSYCSSQNTGSQLVNSSIYQSNGLCHDKCNQEGFALAIVQYQDCWCSNYVPGNTVDVDECNMNCPGFPSEKCGGDDLYGYI</sequence>
<keyword evidence="4" id="KW-1185">Reference proteome</keyword>
<feature type="domain" description="WSC" evidence="2">
    <location>
        <begin position="18"/>
        <end position="101"/>
    </location>
</feature>
<proteinExistence type="predicted"/>
<protein>
    <recommendedName>
        <fullName evidence="2">WSC domain-containing protein</fullName>
    </recommendedName>
</protein>
<dbReference type="GeneID" id="30199619"/>
<reference evidence="3 4" key="1">
    <citation type="journal article" date="2016" name="Proc. Natl. Acad. Sci. U.S.A.">
        <title>Comparative genomics of biotechnologically important yeasts.</title>
        <authorList>
            <person name="Riley R."/>
            <person name="Haridas S."/>
            <person name="Wolfe K.H."/>
            <person name="Lopes M.R."/>
            <person name="Hittinger C.T."/>
            <person name="Goeker M."/>
            <person name="Salamov A.A."/>
            <person name="Wisecaver J.H."/>
            <person name="Long T.M."/>
            <person name="Calvey C.H."/>
            <person name="Aerts A.L."/>
            <person name="Barry K.W."/>
            <person name="Choi C."/>
            <person name="Clum A."/>
            <person name="Coughlan A.Y."/>
            <person name="Deshpande S."/>
            <person name="Douglass A.P."/>
            <person name="Hanson S.J."/>
            <person name="Klenk H.-P."/>
            <person name="LaButti K.M."/>
            <person name="Lapidus A."/>
            <person name="Lindquist E.A."/>
            <person name="Lipzen A.M."/>
            <person name="Meier-Kolthoff J.P."/>
            <person name="Ohm R.A."/>
            <person name="Otillar R.P."/>
            <person name="Pangilinan J.L."/>
            <person name="Peng Y."/>
            <person name="Rokas A."/>
            <person name="Rosa C.A."/>
            <person name="Scheuner C."/>
            <person name="Sibirny A.A."/>
            <person name="Slot J.C."/>
            <person name="Stielow J.B."/>
            <person name="Sun H."/>
            <person name="Kurtzman C.P."/>
            <person name="Blackwell M."/>
            <person name="Grigoriev I.V."/>
            <person name="Jeffries T.W."/>
        </authorList>
    </citation>
    <scope>NUCLEOTIDE SEQUENCE [LARGE SCALE GENOMIC DNA]</scope>
    <source>
        <strain evidence="4">ATCC 58044 / CBS 1984 / NCYC 433 / NRRL Y-366-8</strain>
    </source>
</reference>
<dbReference type="AlphaFoldDB" id="A0A1E3NXL4"/>
<feature type="signal peptide" evidence="1">
    <location>
        <begin position="1"/>
        <end position="19"/>
    </location>
</feature>
<evidence type="ECO:0000256" key="1">
    <source>
        <dbReference type="SAM" id="SignalP"/>
    </source>
</evidence>
<dbReference type="SMART" id="SM00321">
    <property type="entry name" value="WSC"/>
    <property type="match status" value="1"/>
</dbReference>
<feature type="non-terminal residue" evidence="3">
    <location>
        <position position="101"/>
    </location>
</feature>
<dbReference type="OrthoDB" id="2537459at2759"/>
<dbReference type="InterPro" id="IPR002889">
    <property type="entry name" value="WSC_carb-bd"/>
</dbReference>
<dbReference type="RefSeq" id="XP_019036494.1">
    <property type="nucleotide sequence ID" value="XM_019182373.1"/>
</dbReference>
<evidence type="ECO:0000313" key="3">
    <source>
        <dbReference type="EMBL" id="ODQ57287.1"/>
    </source>
</evidence>
<organism evidence="3 4">
    <name type="scientific">Wickerhamomyces anomalus (strain ATCC 58044 / CBS 1984 / NCYC 433 / NRRL Y-366-8)</name>
    <name type="common">Yeast</name>
    <name type="synonym">Hansenula anomala</name>
    <dbReference type="NCBI Taxonomy" id="683960"/>
    <lineage>
        <taxon>Eukaryota</taxon>
        <taxon>Fungi</taxon>
        <taxon>Dikarya</taxon>
        <taxon>Ascomycota</taxon>
        <taxon>Saccharomycotina</taxon>
        <taxon>Saccharomycetes</taxon>
        <taxon>Phaffomycetales</taxon>
        <taxon>Wickerhamomycetaceae</taxon>
        <taxon>Wickerhamomyces</taxon>
    </lineage>
</organism>
<evidence type="ECO:0000313" key="4">
    <source>
        <dbReference type="Proteomes" id="UP000094112"/>
    </source>
</evidence>
<dbReference type="EMBL" id="KV454214">
    <property type="protein sequence ID" value="ODQ57287.1"/>
    <property type="molecule type" value="Genomic_DNA"/>
</dbReference>
<dbReference type="PROSITE" id="PS51212">
    <property type="entry name" value="WSC"/>
    <property type="match status" value="1"/>
</dbReference>
<keyword evidence="1" id="KW-0732">Signal</keyword>